<dbReference type="PROSITE" id="PS51123">
    <property type="entry name" value="OMPA_2"/>
    <property type="match status" value="1"/>
</dbReference>
<keyword evidence="5" id="KW-0282">Flagellum</keyword>
<dbReference type="AlphaFoldDB" id="A0A1Z4VQR3"/>
<feature type="transmembrane region" description="Helical" evidence="3">
    <location>
        <begin position="25"/>
        <end position="44"/>
    </location>
</feature>
<dbReference type="Gene3D" id="3.30.1330.60">
    <property type="entry name" value="OmpA-like domain"/>
    <property type="match status" value="1"/>
</dbReference>
<reference evidence="5 6" key="1">
    <citation type="submission" date="2017-05" db="EMBL/GenBank/DDBJ databases">
        <title>Thiocyanate degradation by Thiohalobacter thiocyanaticus FOKN1.</title>
        <authorList>
            <person name="Oshiki M."/>
            <person name="Fukushima T."/>
            <person name="Kawano S."/>
            <person name="Nakagawa J."/>
        </authorList>
    </citation>
    <scope>NUCLEOTIDE SEQUENCE [LARGE SCALE GENOMIC DNA]</scope>
    <source>
        <strain evidence="5 6">FOKN1</strain>
    </source>
</reference>
<keyword evidence="2" id="KW-0175">Coiled coil</keyword>
<keyword evidence="3" id="KW-1133">Transmembrane helix</keyword>
<feature type="coiled-coil region" evidence="2">
    <location>
        <begin position="44"/>
        <end position="78"/>
    </location>
</feature>
<accession>A0A1Z4VQR3</accession>
<proteinExistence type="predicted"/>
<keyword evidence="6" id="KW-1185">Reference proteome</keyword>
<dbReference type="Pfam" id="PF00691">
    <property type="entry name" value="OmpA"/>
    <property type="match status" value="1"/>
</dbReference>
<dbReference type="InterPro" id="IPR050330">
    <property type="entry name" value="Bact_OuterMem_StrucFunc"/>
</dbReference>
<sequence length="259" mass="29389">MVKRPAEHTTFEDDGAGYLISVSDMMAGLLFVFMITLMAFVINFQQASAEFKEINQRYTNAERVRAEMLERIQQALERHDIHVEIDERHGVLRLTENAILFPTGRAWLKESELMKLSRIGEVLSDILPCYTAGDLPEGIDSASCDEDYRGRLDSVFIEGHTDNVPIRSAQYDDNWDLSAARAIFTYHELVDDNPVLAGLTNQKDQPVFSVSGYGEGRPVRRHEVPTGDSANRRIDLRFIMTPPNEDNQLVQKMREAGVK</sequence>
<keyword evidence="1 3" id="KW-0472">Membrane</keyword>
<evidence type="ECO:0000259" key="4">
    <source>
        <dbReference type="PROSITE" id="PS51123"/>
    </source>
</evidence>
<evidence type="ECO:0000313" key="6">
    <source>
        <dbReference type="Proteomes" id="UP000218765"/>
    </source>
</evidence>
<evidence type="ECO:0000256" key="1">
    <source>
        <dbReference type="PROSITE-ProRule" id="PRU00473"/>
    </source>
</evidence>
<evidence type="ECO:0000256" key="3">
    <source>
        <dbReference type="SAM" id="Phobius"/>
    </source>
</evidence>
<evidence type="ECO:0000256" key="2">
    <source>
        <dbReference type="SAM" id="Coils"/>
    </source>
</evidence>
<dbReference type="InterPro" id="IPR036737">
    <property type="entry name" value="OmpA-like_sf"/>
</dbReference>
<dbReference type="GO" id="GO:0016020">
    <property type="term" value="C:membrane"/>
    <property type="evidence" value="ECO:0007669"/>
    <property type="project" value="UniProtKB-UniRule"/>
</dbReference>
<gene>
    <name evidence="5" type="ORF">FOKN1_1354</name>
</gene>
<keyword evidence="5" id="KW-0966">Cell projection</keyword>
<protein>
    <submittedName>
        <fullName evidence="5">Flagellar motor protein</fullName>
    </submittedName>
</protein>
<dbReference type="SUPFAM" id="SSF103088">
    <property type="entry name" value="OmpA-like"/>
    <property type="match status" value="1"/>
</dbReference>
<dbReference type="PANTHER" id="PTHR30329:SF20">
    <property type="entry name" value="EXPORTED PROTEIN"/>
    <property type="match status" value="1"/>
</dbReference>
<dbReference type="InterPro" id="IPR006665">
    <property type="entry name" value="OmpA-like"/>
</dbReference>
<feature type="domain" description="OmpA-like" evidence="4">
    <location>
        <begin position="88"/>
        <end position="242"/>
    </location>
</feature>
<dbReference type="Proteomes" id="UP000218765">
    <property type="component" value="Chromosome"/>
</dbReference>
<dbReference type="KEGG" id="ttc:FOKN1_1354"/>
<organism evidence="5 6">
    <name type="scientific">Thiohalobacter thiocyanaticus</name>
    <dbReference type="NCBI Taxonomy" id="585455"/>
    <lineage>
        <taxon>Bacteria</taxon>
        <taxon>Pseudomonadati</taxon>
        <taxon>Pseudomonadota</taxon>
        <taxon>Gammaproteobacteria</taxon>
        <taxon>Thiohalobacterales</taxon>
        <taxon>Thiohalobacteraceae</taxon>
        <taxon>Thiohalobacter</taxon>
    </lineage>
</organism>
<dbReference type="EMBL" id="AP018052">
    <property type="protein sequence ID" value="BAZ93752.1"/>
    <property type="molecule type" value="Genomic_DNA"/>
</dbReference>
<name>A0A1Z4VQR3_9GAMM</name>
<keyword evidence="5" id="KW-0969">Cilium</keyword>
<evidence type="ECO:0000313" key="5">
    <source>
        <dbReference type="EMBL" id="BAZ93752.1"/>
    </source>
</evidence>
<keyword evidence="3" id="KW-0812">Transmembrane</keyword>
<dbReference type="PANTHER" id="PTHR30329">
    <property type="entry name" value="STATOR ELEMENT OF FLAGELLAR MOTOR COMPLEX"/>
    <property type="match status" value="1"/>
</dbReference>